<comment type="subcellular location">
    <subcellularLocation>
        <location evidence="6">Cellular thylakoid membrane</location>
        <topology evidence="6">Multi-pass membrane protein</topology>
    </subcellularLocation>
    <subcellularLocation>
        <location evidence="1">Membrane</location>
        <topology evidence="1">Multi-pass membrane protein</topology>
    </subcellularLocation>
</comment>
<comment type="similarity">
    <text evidence="6">Belongs to the Ccs1/CcsB family.</text>
</comment>
<feature type="transmembrane region" description="Helical" evidence="7">
    <location>
        <begin position="174"/>
        <end position="197"/>
    </location>
</feature>
<feature type="transmembrane region" description="Helical" evidence="7">
    <location>
        <begin position="86"/>
        <end position="105"/>
    </location>
</feature>
<comment type="subunit">
    <text evidence="6">May interact with CcsA.</text>
</comment>
<dbReference type="PANTHER" id="PTHR31566">
    <property type="entry name" value="CYTOCHROME C BIOGENESIS PROTEIN CCS1, CHLOROPLASTIC"/>
    <property type="match status" value="1"/>
</dbReference>
<dbReference type="RefSeq" id="WP_015193879.1">
    <property type="nucleotide sequence ID" value="NC_019748.1"/>
</dbReference>
<dbReference type="PATRIC" id="fig|111780.3.peg.2792"/>
<keyword evidence="10" id="KW-1185">Reference proteome</keyword>
<dbReference type="GO" id="GO:0031676">
    <property type="term" value="C:plasma membrane-derived thylakoid membrane"/>
    <property type="evidence" value="ECO:0007669"/>
    <property type="project" value="UniProtKB-SubCell"/>
</dbReference>
<name>K9XVU7_STAC7</name>
<dbReference type="PANTHER" id="PTHR31566:SF0">
    <property type="entry name" value="CYTOCHROME C BIOGENESIS PROTEIN CCS1, CHLOROPLASTIC"/>
    <property type="match status" value="1"/>
</dbReference>
<keyword evidence="6" id="KW-0793">Thylakoid</keyword>
<comment type="function">
    <text evidence="6">Required during biogenesis of c-type cytochromes (cytochrome c6 and cytochrome f) at the step of heme attachment.</text>
</comment>
<evidence type="ECO:0000256" key="7">
    <source>
        <dbReference type="SAM" id="Phobius"/>
    </source>
</evidence>
<dbReference type="GO" id="GO:0017004">
    <property type="term" value="P:cytochrome complex assembly"/>
    <property type="evidence" value="ECO:0007669"/>
    <property type="project" value="UniProtKB-UniRule"/>
</dbReference>
<dbReference type="OrthoDB" id="9770923at2"/>
<keyword evidence="4 6" id="KW-1133">Transmembrane helix</keyword>
<gene>
    <name evidence="6" type="primary">ccsB</name>
    <name evidence="6" type="synonym">ccs1</name>
    <name evidence="9" type="ordered locus">Sta7437_2685</name>
</gene>
<keyword evidence="3 6" id="KW-0201">Cytochrome c-type biogenesis</keyword>
<accession>K9XVU7</accession>
<dbReference type="EMBL" id="CP003653">
    <property type="protein sequence ID" value="AFZ36211.1"/>
    <property type="molecule type" value="Genomic_DNA"/>
</dbReference>
<feature type="transmembrane region" description="Helical" evidence="7">
    <location>
        <begin position="26"/>
        <end position="46"/>
    </location>
</feature>
<dbReference type="STRING" id="111780.Sta7437_2685"/>
<evidence type="ECO:0000256" key="6">
    <source>
        <dbReference type="HAMAP-Rule" id="MF_01392"/>
    </source>
</evidence>
<protein>
    <recommendedName>
        <fullName evidence="6">Cytochrome c biogenesis protein CcsB</fullName>
    </recommendedName>
</protein>
<evidence type="ECO:0000256" key="5">
    <source>
        <dbReference type="ARBA" id="ARBA00023136"/>
    </source>
</evidence>
<dbReference type="HOGENOM" id="CLU_034630_0_0_3"/>
<keyword evidence="2 6" id="KW-0812">Transmembrane</keyword>
<evidence type="ECO:0000256" key="1">
    <source>
        <dbReference type="ARBA" id="ARBA00004141"/>
    </source>
</evidence>
<keyword evidence="5 6" id="KW-0472">Membrane</keyword>
<reference evidence="10" key="1">
    <citation type="journal article" date="2013" name="Proc. Natl. Acad. Sci. U.S.A.">
        <title>Improving the coverage of the cyanobacterial phylum using diversity-driven genome sequencing.</title>
        <authorList>
            <person name="Shih P.M."/>
            <person name="Wu D."/>
            <person name="Latifi A."/>
            <person name="Axen S.D."/>
            <person name="Fewer D.P."/>
            <person name="Talla E."/>
            <person name="Calteau A."/>
            <person name="Cai F."/>
            <person name="Tandeau de Marsac N."/>
            <person name="Rippka R."/>
            <person name="Herdman M."/>
            <person name="Sivonen K."/>
            <person name="Coursin T."/>
            <person name="Laurent T."/>
            <person name="Goodwin L."/>
            <person name="Nolan M."/>
            <person name="Davenport K.W."/>
            <person name="Han C.S."/>
            <person name="Rubin E.M."/>
            <person name="Eisen J.A."/>
            <person name="Woyke T."/>
            <person name="Gugger M."/>
            <person name="Kerfeld C.A."/>
        </authorList>
    </citation>
    <scope>NUCLEOTIDE SEQUENCE [LARGE SCALE GENOMIC DNA]</scope>
    <source>
        <strain evidence="10">ATCC 29371 / PCC 7437</strain>
    </source>
</reference>
<dbReference type="KEGG" id="scs:Sta7437_2685"/>
<evidence type="ECO:0000256" key="4">
    <source>
        <dbReference type="ARBA" id="ARBA00022989"/>
    </source>
</evidence>
<organism evidence="9 10">
    <name type="scientific">Stanieria cyanosphaera (strain ATCC 29371 / PCC 7437)</name>
    <dbReference type="NCBI Taxonomy" id="111780"/>
    <lineage>
        <taxon>Bacteria</taxon>
        <taxon>Bacillati</taxon>
        <taxon>Cyanobacteriota</taxon>
        <taxon>Cyanophyceae</taxon>
        <taxon>Pleurocapsales</taxon>
        <taxon>Dermocarpellaceae</taxon>
        <taxon>Stanieria</taxon>
    </lineage>
</organism>
<sequence>MNESDSPLATIFSSSLRRSFSIIADLRLAIALLLIIALVSISGTVIEQGESLTFYQQNYPEAPALYGFLTWKVILSWGLNHVYSTWWYLSLLVLFGTSLTTCTFIRQLPALKAARNWKFYLKPRQFNKLALSVELTQGSIKNLNSLLQQKGYKVFLQDNALYARRGLVGKIGPIVVHLGILIVLAGGIWGAFTGFFAQELVPSGETFQVRNIFEAGPLALKQVPQQWAVKVNRFWIDYTNDGAIDQFYSDLSVVDLQGQELKRQTIFVNQPLRYDGVTFYQTNWSIAGVKVQLNNSPIFKLPMAQLNTQGNGRIWGTWLPTKPDLSEGVSLVARDLQGTVFVYNQQGQLVNAVRVGQNIEVNGVTLKLLELIGSTGLQIKADPGVPLVYTGFALLMLGVVMSYFSHSQIWALETETGFFLGGKTNRAQVTFEREFVEIIEQIQQVETNQVKQESLV</sequence>
<dbReference type="InterPro" id="IPR007816">
    <property type="entry name" value="ResB-like_domain"/>
</dbReference>
<dbReference type="eggNOG" id="COG1333">
    <property type="taxonomic scope" value="Bacteria"/>
</dbReference>
<evidence type="ECO:0000313" key="9">
    <source>
        <dbReference type="EMBL" id="AFZ36211.1"/>
    </source>
</evidence>
<dbReference type="InterPro" id="IPR023494">
    <property type="entry name" value="Cyt_c_bgen_Ccs1/CcsB/ResB"/>
</dbReference>
<evidence type="ECO:0000313" key="10">
    <source>
        <dbReference type="Proteomes" id="UP000010473"/>
    </source>
</evidence>
<dbReference type="Proteomes" id="UP000010473">
    <property type="component" value="Chromosome"/>
</dbReference>
<evidence type="ECO:0000256" key="3">
    <source>
        <dbReference type="ARBA" id="ARBA00022748"/>
    </source>
</evidence>
<dbReference type="AlphaFoldDB" id="K9XVU7"/>
<evidence type="ECO:0000259" key="8">
    <source>
        <dbReference type="Pfam" id="PF05140"/>
    </source>
</evidence>
<dbReference type="Pfam" id="PF05140">
    <property type="entry name" value="ResB"/>
    <property type="match status" value="2"/>
</dbReference>
<feature type="domain" description="ResB-like" evidence="8">
    <location>
        <begin position="26"/>
        <end position="299"/>
    </location>
</feature>
<proteinExistence type="inferred from homology"/>
<feature type="domain" description="ResB-like" evidence="8">
    <location>
        <begin position="338"/>
        <end position="435"/>
    </location>
</feature>
<evidence type="ECO:0000256" key="2">
    <source>
        <dbReference type="ARBA" id="ARBA00022692"/>
    </source>
</evidence>
<dbReference type="HAMAP" id="MF_01392">
    <property type="entry name" value="CytC_Ccs1"/>
    <property type="match status" value="1"/>
</dbReference>